<name>A0A3S5CEP6_9PLAT</name>
<sequence length="119" mass="13238">MLLRSRGTAVGLSVCPTCKPDERVCMASKSVDISAAHRSSRWSFVFFVLPCWYTTAKVKRKLFHVVNAGKAVSLNFILPTIGHFSGKGKWAKSKVASPGCRGTEWSRRLWAKNVLNEHS</sequence>
<reference evidence="1" key="1">
    <citation type="submission" date="2018-11" db="EMBL/GenBank/DDBJ databases">
        <authorList>
            <consortium name="Pathogen Informatics"/>
        </authorList>
    </citation>
    <scope>NUCLEOTIDE SEQUENCE</scope>
</reference>
<dbReference type="Proteomes" id="UP000784294">
    <property type="component" value="Unassembled WGS sequence"/>
</dbReference>
<dbReference type="EMBL" id="CAAALY010023518">
    <property type="protein sequence ID" value="VEL15124.1"/>
    <property type="molecule type" value="Genomic_DNA"/>
</dbReference>
<evidence type="ECO:0000313" key="2">
    <source>
        <dbReference type="Proteomes" id="UP000784294"/>
    </source>
</evidence>
<gene>
    <name evidence="1" type="ORF">PXEA_LOCUS8564</name>
</gene>
<keyword evidence="2" id="KW-1185">Reference proteome</keyword>
<evidence type="ECO:0000313" key="1">
    <source>
        <dbReference type="EMBL" id="VEL15124.1"/>
    </source>
</evidence>
<organism evidence="1 2">
    <name type="scientific">Protopolystoma xenopodis</name>
    <dbReference type="NCBI Taxonomy" id="117903"/>
    <lineage>
        <taxon>Eukaryota</taxon>
        <taxon>Metazoa</taxon>
        <taxon>Spiralia</taxon>
        <taxon>Lophotrochozoa</taxon>
        <taxon>Platyhelminthes</taxon>
        <taxon>Monogenea</taxon>
        <taxon>Polyopisthocotylea</taxon>
        <taxon>Polystomatidea</taxon>
        <taxon>Polystomatidae</taxon>
        <taxon>Protopolystoma</taxon>
    </lineage>
</organism>
<comment type="caution">
    <text evidence="1">The sequence shown here is derived from an EMBL/GenBank/DDBJ whole genome shotgun (WGS) entry which is preliminary data.</text>
</comment>
<protein>
    <submittedName>
        <fullName evidence="1">Uncharacterized protein</fullName>
    </submittedName>
</protein>
<accession>A0A3S5CEP6</accession>
<proteinExistence type="predicted"/>
<dbReference type="AlphaFoldDB" id="A0A3S5CEP6"/>